<dbReference type="Proteomes" id="UP001057375">
    <property type="component" value="Unassembled WGS sequence"/>
</dbReference>
<dbReference type="EMBL" id="BQXS01008347">
    <property type="protein sequence ID" value="GKT29470.1"/>
    <property type="molecule type" value="Genomic_DNA"/>
</dbReference>
<proteinExistence type="predicted"/>
<feature type="non-terminal residue" evidence="2">
    <location>
        <position position="128"/>
    </location>
</feature>
<feature type="region of interest" description="Disordered" evidence="1">
    <location>
        <begin position="67"/>
        <end position="114"/>
    </location>
</feature>
<evidence type="ECO:0000313" key="3">
    <source>
        <dbReference type="Proteomes" id="UP001057375"/>
    </source>
</evidence>
<evidence type="ECO:0000256" key="1">
    <source>
        <dbReference type="SAM" id="MobiDB-lite"/>
    </source>
</evidence>
<comment type="caution">
    <text evidence="2">The sequence shown here is derived from an EMBL/GenBank/DDBJ whole genome shotgun (WGS) entry which is preliminary data.</text>
</comment>
<protein>
    <submittedName>
        <fullName evidence="2">Uncharacterized protein</fullName>
    </submittedName>
</protein>
<feature type="compositionally biased region" description="Polar residues" evidence="1">
    <location>
        <begin position="67"/>
        <end position="84"/>
    </location>
</feature>
<name>A0ABQ5KAB0_9EUKA</name>
<keyword evidence="3" id="KW-1185">Reference proteome</keyword>
<evidence type="ECO:0000313" key="2">
    <source>
        <dbReference type="EMBL" id="GKT29470.1"/>
    </source>
</evidence>
<organism evidence="2 3">
    <name type="scientific">Aduncisulcus paluster</name>
    <dbReference type="NCBI Taxonomy" id="2918883"/>
    <lineage>
        <taxon>Eukaryota</taxon>
        <taxon>Metamonada</taxon>
        <taxon>Carpediemonas-like organisms</taxon>
        <taxon>Aduncisulcus</taxon>
    </lineage>
</organism>
<sequence length="128" mass="14466">GGISSSSDMIILRQKHDILGNAIDDLDVIEREVALVWENEREILQRKKEERERHVGEFAQKKLLLPSTQLRPPTHSKNNDNNMIQARLEASHNVSVQPKHTRESLSMAPGTHSGIQSLNHLSVSSLLY</sequence>
<accession>A0ABQ5KAB0</accession>
<gene>
    <name evidence="2" type="ORF">ADUPG1_005265</name>
</gene>
<feature type="non-terminal residue" evidence="2">
    <location>
        <position position="1"/>
    </location>
</feature>
<reference evidence="2" key="1">
    <citation type="submission" date="2022-03" db="EMBL/GenBank/DDBJ databases">
        <title>Draft genome sequence of Aduncisulcus paluster, a free-living microaerophilic Fornicata.</title>
        <authorList>
            <person name="Yuyama I."/>
            <person name="Kume K."/>
            <person name="Tamura T."/>
            <person name="Inagaki Y."/>
            <person name="Hashimoto T."/>
        </authorList>
    </citation>
    <scope>NUCLEOTIDE SEQUENCE</scope>
    <source>
        <strain evidence="2">NY0171</strain>
    </source>
</reference>